<keyword evidence="1" id="KW-0472">Membrane</keyword>
<evidence type="ECO:0000313" key="3">
    <source>
        <dbReference type="Proteomes" id="UP001202328"/>
    </source>
</evidence>
<dbReference type="Proteomes" id="UP001202328">
    <property type="component" value="Unassembled WGS sequence"/>
</dbReference>
<sequence length="55" mass="6486">MEVGVGRKAYNRSNLFGLLLKNTKKTKKKRRKKIQNWVCIIFVIGICIVYCLWNV</sequence>
<name>A0AAD4SPB2_9MAGN</name>
<dbReference type="EMBL" id="JAJJMB010009231">
    <property type="protein sequence ID" value="KAI3914740.1"/>
    <property type="molecule type" value="Genomic_DNA"/>
</dbReference>
<feature type="transmembrane region" description="Helical" evidence="1">
    <location>
        <begin position="34"/>
        <end position="53"/>
    </location>
</feature>
<evidence type="ECO:0000313" key="2">
    <source>
        <dbReference type="EMBL" id="KAI3914740.1"/>
    </source>
</evidence>
<protein>
    <submittedName>
        <fullName evidence="2">Uncharacterized protein</fullName>
    </submittedName>
</protein>
<accession>A0AAD4SPB2</accession>
<evidence type="ECO:0000256" key="1">
    <source>
        <dbReference type="SAM" id="Phobius"/>
    </source>
</evidence>
<keyword evidence="1" id="KW-0812">Transmembrane</keyword>
<dbReference type="AlphaFoldDB" id="A0AAD4SPB2"/>
<comment type="caution">
    <text evidence="2">The sequence shown here is derived from an EMBL/GenBank/DDBJ whole genome shotgun (WGS) entry which is preliminary data.</text>
</comment>
<organism evidence="2 3">
    <name type="scientific">Papaver atlanticum</name>
    <dbReference type="NCBI Taxonomy" id="357466"/>
    <lineage>
        <taxon>Eukaryota</taxon>
        <taxon>Viridiplantae</taxon>
        <taxon>Streptophyta</taxon>
        <taxon>Embryophyta</taxon>
        <taxon>Tracheophyta</taxon>
        <taxon>Spermatophyta</taxon>
        <taxon>Magnoliopsida</taxon>
        <taxon>Ranunculales</taxon>
        <taxon>Papaveraceae</taxon>
        <taxon>Papaveroideae</taxon>
        <taxon>Papaver</taxon>
    </lineage>
</organism>
<proteinExistence type="predicted"/>
<keyword evidence="3" id="KW-1185">Reference proteome</keyword>
<reference evidence="2" key="1">
    <citation type="submission" date="2022-04" db="EMBL/GenBank/DDBJ databases">
        <title>A functionally conserved STORR gene fusion in Papaver species that diverged 16.8 million years ago.</title>
        <authorList>
            <person name="Catania T."/>
        </authorList>
    </citation>
    <scope>NUCLEOTIDE SEQUENCE</scope>
    <source>
        <strain evidence="2">S-188037</strain>
    </source>
</reference>
<gene>
    <name evidence="2" type="ORF">MKW98_001976</name>
</gene>
<keyword evidence="1" id="KW-1133">Transmembrane helix</keyword>